<keyword evidence="2" id="KW-1133">Transmembrane helix</keyword>
<reference evidence="3" key="1">
    <citation type="journal article" date="2020" name="Stud. Mycol.">
        <title>101 Dothideomycetes genomes: a test case for predicting lifestyles and emergence of pathogens.</title>
        <authorList>
            <person name="Haridas S."/>
            <person name="Albert R."/>
            <person name="Binder M."/>
            <person name="Bloem J."/>
            <person name="Labutti K."/>
            <person name="Salamov A."/>
            <person name="Andreopoulos B."/>
            <person name="Baker S."/>
            <person name="Barry K."/>
            <person name="Bills G."/>
            <person name="Bluhm B."/>
            <person name="Cannon C."/>
            <person name="Castanera R."/>
            <person name="Culley D."/>
            <person name="Daum C."/>
            <person name="Ezra D."/>
            <person name="Gonzalez J."/>
            <person name="Henrissat B."/>
            <person name="Kuo A."/>
            <person name="Liang C."/>
            <person name="Lipzen A."/>
            <person name="Lutzoni F."/>
            <person name="Magnuson J."/>
            <person name="Mondo S."/>
            <person name="Nolan M."/>
            <person name="Ohm R."/>
            <person name="Pangilinan J."/>
            <person name="Park H.-J."/>
            <person name="Ramirez L."/>
            <person name="Alfaro M."/>
            <person name="Sun H."/>
            <person name="Tritt A."/>
            <person name="Yoshinaga Y."/>
            <person name="Zwiers L.-H."/>
            <person name="Turgeon B."/>
            <person name="Goodwin S."/>
            <person name="Spatafora J."/>
            <person name="Crous P."/>
            <person name="Grigoriev I."/>
        </authorList>
    </citation>
    <scope>NUCLEOTIDE SEQUENCE</scope>
    <source>
        <strain evidence="3">CBS 123094</strain>
    </source>
</reference>
<name>A0A6A5WIT9_9PLEO</name>
<proteinExistence type="predicted"/>
<feature type="compositionally biased region" description="Basic and acidic residues" evidence="1">
    <location>
        <begin position="233"/>
        <end position="265"/>
    </location>
</feature>
<evidence type="ECO:0000313" key="3">
    <source>
        <dbReference type="EMBL" id="KAF2001357.1"/>
    </source>
</evidence>
<feature type="transmembrane region" description="Helical" evidence="2">
    <location>
        <begin position="7"/>
        <end position="29"/>
    </location>
</feature>
<evidence type="ECO:0000256" key="2">
    <source>
        <dbReference type="SAM" id="Phobius"/>
    </source>
</evidence>
<sequence>MGSEKFILVGFRSLVLIAAAGVIALGAWLQQVIHDAEVRGDLVLELIVLDSEKSEAWRDFINVVVDSQVRVWLPIGAACFTFLAGLFIVFSSRVTQLTAPKYVLLPLELLAMFVMAGAFAVALSLAVRVGSQCAVLDPSSSSDLKAFEMICPLTKAFSITGGAGWLFVAIASLMTTIDYCHHRRTQKCCSFEPTASALGMGHGYQAVLPPPSRSNIPTLYDPLKPVPGTPARPPREDEMGLEKETYPTRRDSTMSEMNKEMDIEKGANITGPLSLQKPDLVKQMRPARPWSEMLKKRDEEA</sequence>
<keyword evidence="2" id="KW-0812">Transmembrane</keyword>
<dbReference type="AlphaFoldDB" id="A0A6A5WIT9"/>
<accession>A0A6A5WIT9</accession>
<organism evidence="3 4">
    <name type="scientific">Amniculicola lignicola CBS 123094</name>
    <dbReference type="NCBI Taxonomy" id="1392246"/>
    <lineage>
        <taxon>Eukaryota</taxon>
        <taxon>Fungi</taxon>
        <taxon>Dikarya</taxon>
        <taxon>Ascomycota</taxon>
        <taxon>Pezizomycotina</taxon>
        <taxon>Dothideomycetes</taxon>
        <taxon>Pleosporomycetidae</taxon>
        <taxon>Pleosporales</taxon>
        <taxon>Amniculicolaceae</taxon>
        <taxon>Amniculicola</taxon>
    </lineage>
</organism>
<feature type="transmembrane region" description="Helical" evidence="2">
    <location>
        <begin position="71"/>
        <end position="90"/>
    </location>
</feature>
<dbReference type="EMBL" id="ML977583">
    <property type="protein sequence ID" value="KAF2001357.1"/>
    <property type="molecule type" value="Genomic_DNA"/>
</dbReference>
<evidence type="ECO:0000313" key="4">
    <source>
        <dbReference type="Proteomes" id="UP000799779"/>
    </source>
</evidence>
<evidence type="ECO:0000256" key="1">
    <source>
        <dbReference type="SAM" id="MobiDB-lite"/>
    </source>
</evidence>
<feature type="region of interest" description="Disordered" evidence="1">
    <location>
        <begin position="224"/>
        <end position="301"/>
    </location>
</feature>
<feature type="transmembrane region" description="Helical" evidence="2">
    <location>
        <begin position="156"/>
        <end position="177"/>
    </location>
</feature>
<protein>
    <submittedName>
        <fullName evidence="3">Uncharacterized protein</fullName>
    </submittedName>
</protein>
<dbReference type="Proteomes" id="UP000799779">
    <property type="component" value="Unassembled WGS sequence"/>
</dbReference>
<keyword evidence="4" id="KW-1185">Reference proteome</keyword>
<dbReference type="OrthoDB" id="3779192at2759"/>
<feature type="transmembrane region" description="Helical" evidence="2">
    <location>
        <begin position="102"/>
        <end position="127"/>
    </location>
</feature>
<keyword evidence="2" id="KW-0472">Membrane</keyword>
<gene>
    <name evidence="3" type="ORF">P154DRAFT_533897</name>
</gene>